<keyword evidence="1" id="KW-0732">Signal</keyword>
<feature type="signal peptide" evidence="1">
    <location>
        <begin position="1"/>
        <end position="19"/>
    </location>
</feature>
<evidence type="ECO:0000256" key="1">
    <source>
        <dbReference type="SAM" id="SignalP"/>
    </source>
</evidence>
<reference evidence="2" key="1">
    <citation type="journal article" date="2020" name="Stud. Mycol.">
        <title>101 Dothideomycetes genomes: a test case for predicting lifestyles and emergence of pathogens.</title>
        <authorList>
            <person name="Haridas S."/>
            <person name="Albert R."/>
            <person name="Binder M."/>
            <person name="Bloem J."/>
            <person name="Labutti K."/>
            <person name="Salamov A."/>
            <person name="Andreopoulos B."/>
            <person name="Baker S."/>
            <person name="Barry K."/>
            <person name="Bills G."/>
            <person name="Bluhm B."/>
            <person name="Cannon C."/>
            <person name="Castanera R."/>
            <person name="Culley D."/>
            <person name="Daum C."/>
            <person name="Ezra D."/>
            <person name="Gonzalez J."/>
            <person name="Henrissat B."/>
            <person name="Kuo A."/>
            <person name="Liang C."/>
            <person name="Lipzen A."/>
            <person name="Lutzoni F."/>
            <person name="Magnuson J."/>
            <person name="Mondo S."/>
            <person name="Nolan M."/>
            <person name="Ohm R."/>
            <person name="Pangilinan J."/>
            <person name="Park H.-J."/>
            <person name="Ramirez L."/>
            <person name="Alfaro M."/>
            <person name="Sun H."/>
            <person name="Tritt A."/>
            <person name="Yoshinaga Y."/>
            <person name="Zwiers L.-H."/>
            <person name="Turgeon B."/>
            <person name="Goodwin S."/>
            <person name="Spatafora J."/>
            <person name="Crous P."/>
            <person name="Grigoriev I."/>
        </authorList>
    </citation>
    <scope>NUCLEOTIDE SEQUENCE</scope>
    <source>
        <strain evidence="2">CBS 125425</strain>
    </source>
</reference>
<dbReference type="PANTHER" id="PTHR31694:SF26">
    <property type="entry name" value="OS05G0151100 PROTEIN"/>
    <property type="match status" value="1"/>
</dbReference>
<sequence length="305" mass="32696">MRFFISTTLALGLSNVCIAAPTQRGHKKPGITDIDILQYALTLEHLEYAFYRDGIAKFNSSQQFADAGFRGSFFKNINEVLYDEKTHVDFLTGAISKLGAKPVAECTYSFPYTDVKSFVGLASVLEGVGVTAYLGAAASIVDDTYLTAAGSILTVESRHSAYLRAAQKQSPFPQPFDVPLDFNEVYTLAAPFIKSCPASNGKLPVKAFPSLMLDASSMNVMTGSQITLDLGKELKKQQYYAAWIAVTGPTFTDVQVNGKKLTTTVPVGFYGQSYVVITKDKGAATDDCIVAGPAIVEVKGSAGGN</sequence>
<dbReference type="InterPro" id="IPR052965">
    <property type="entry name" value="Pigment-catalase-like"/>
</dbReference>
<dbReference type="AlphaFoldDB" id="A0A9P4R3L3"/>
<dbReference type="EMBL" id="ML996127">
    <property type="protein sequence ID" value="KAF2736193.1"/>
    <property type="molecule type" value="Genomic_DNA"/>
</dbReference>
<name>A0A9P4R3L3_9PLEO</name>
<feature type="chain" id="PRO_5040490322" evidence="1">
    <location>
        <begin position="20"/>
        <end position="305"/>
    </location>
</feature>
<evidence type="ECO:0000313" key="2">
    <source>
        <dbReference type="EMBL" id="KAF2736193.1"/>
    </source>
</evidence>
<dbReference type="CDD" id="cd00657">
    <property type="entry name" value="Ferritin_like"/>
    <property type="match status" value="1"/>
</dbReference>
<dbReference type="Pfam" id="PF13668">
    <property type="entry name" value="Ferritin_2"/>
    <property type="match status" value="1"/>
</dbReference>
<accession>A0A9P4R3L3</accession>
<keyword evidence="3" id="KW-1185">Reference proteome</keyword>
<dbReference type="Gene3D" id="1.20.1260.10">
    <property type="match status" value="1"/>
</dbReference>
<dbReference type="InterPro" id="IPR009078">
    <property type="entry name" value="Ferritin-like_SF"/>
</dbReference>
<dbReference type="PANTHER" id="PTHR31694">
    <property type="entry name" value="DESICCATION-LIKE PROTEIN"/>
    <property type="match status" value="1"/>
</dbReference>
<comment type="caution">
    <text evidence="2">The sequence shown here is derived from an EMBL/GenBank/DDBJ whole genome shotgun (WGS) entry which is preliminary data.</text>
</comment>
<protein>
    <submittedName>
        <fullName evidence="2">Uncharacterized protein</fullName>
    </submittedName>
</protein>
<gene>
    <name evidence="2" type="ORF">EJ04DRAFT_598202</name>
</gene>
<proteinExistence type="predicted"/>
<organism evidence="2 3">
    <name type="scientific">Polyplosphaeria fusca</name>
    <dbReference type="NCBI Taxonomy" id="682080"/>
    <lineage>
        <taxon>Eukaryota</taxon>
        <taxon>Fungi</taxon>
        <taxon>Dikarya</taxon>
        <taxon>Ascomycota</taxon>
        <taxon>Pezizomycotina</taxon>
        <taxon>Dothideomycetes</taxon>
        <taxon>Pleosporomycetidae</taxon>
        <taxon>Pleosporales</taxon>
        <taxon>Tetraplosphaeriaceae</taxon>
        <taxon>Polyplosphaeria</taxon>
    </lineage>
</organism>
<dbReference type="SUPFAM" id="SSF47240">
    <property type="entry name" value="Ferritin-like"/>
    <property type="match status" value="1"/>
</dbReference>
<dbReference type="InterPro" id="IPR012347">
    <property type="entry name" value="Ferritin-like"/>
</dbReference>
<dbReference type="OrthoDB" id="1001765at2759"/>
<evidence type="ECO:0000313" key="3">
    <source>
        <dbReference type="Proteomes" id="UP000799444"/>
    </source>
</evidence>
<dbReference type="Proteomes" id="UP000799444">
    <property type="component" value="Unassembled WGS sequence"/>
</dbReference>